<evidence type="ECO:0000313" key="1">
    <source>
        <dbReference type="EMBL" id="KAI8005661.1"/>
    </source>
</evidence>
<reference evidence="1 2" key="1">
    <citation type="journal article" date="2022" name="Plant J.">
        <title>Chromosome-level genome of Camellia lanceoleosa provides a valuable resource for understanding genome evolution and self-incompatibility.</title>
        <authorList>
            <person name="Gong W."/>
            <person name="Xiao S."/>
            <person name="Wang L."/>
            <person name="Liao Z."/>
            <person name="Chang Y."/>
            <person name="Mo W."/>
            <person name="Hu G."/>
            <person name="Li W."/>
            <person name="Zhao G."/>
            <person name="Zhu H."/>
            <person name="Hu X."/>
            <person name="Ji K."/>
            <person name="Xiang X."/>
            <person name="Song Q."/>
            <person name="Yuan D."/>
            <person name="Jin S."/>
            <person name="Zhang L."/>
        </authorList>
    </citation>
    <scope>NUCLEOTIDE SEQUENCE [LARGE SCALE GENOMIC DNA]</scope>
    <source>
        <strain evidence="1">SQ_2022a</strain>
    </source>
</reference>
<gene>
    <name evidence="1" type="ORF">LOK49_LG07G01371</name>
</gene>
<name>A0ACC0GZS8_9ERIC</name>
<accession>A0ACC0GZS8</accession>
<dbReference type="EMBL" id="CM045764">
    <property type="protein sequence ID" value="KAI8005661.1"/>
    <property type="molecule type" value="Genomic_DNA"/>
</dbReference>
<sequence length="183" mass="20443">MDVDIPHENAPPLVSNIGIPHLPPNADARMLIEDVDIQMDDLDSATKDIIPPKIGPELPLLHLRPFNLVTYRPNVHRLILGSMLTFTKFISRVALDVLLREQHIHLSQGARLHNRQVLEVKAATLLFLLMLLSKKVPLTVIVLAIDPSPTFLHSTTITYMRPSGALREVSLELLKDQPILSDA</sequence>
<evidence type="ECO:0000313" key="2">
    <source>
        <dbReference type="Proteomes" id="UP001060215"/>
    </source>
</evidence>
<proteinExistence type="predicted"/>
<organism evidence="1 2">
    <name type="scientific">Camellia lanceoleosa</name>
    <dbReference type="NCBI Taxonomy" id="1840588"/>
    <lineage>
        <taxon>Eukaryota</taxon>
        <taxon>Viridiplantae</taxon>
        <taxon>Streptophyta</taxon>
        <taxon>Embryophyta</taxon>
        <taxon>Tracheophyta</taxon>
        <taxon>Spermatophyta</taxon>
        <taxon>Magnoliopsida</taxon>
        <taxon>eudicotyledons</taxon>
        <taxon>Gunneridae</taxon>
        <taxon>Pentapetalae</taxon>
        <taxon>asterids</taxon>
        <taxon>Ericales</taxon>
        <taxon>Theaceae</taxon>
        <taxon>Camellia</taxon>
    </lineage>
</organism>
<dbReference type="Proteomes" id="UP001060215">
    <property type="component" value="Chromosome 7"/>
</dbReference>
<protein>
    <submittedName>
        <fullName evidence="1">Uncharacterized protein</fullName>
    </submittedName>
</protein>
<keyword evidence="2" id="KW-1185">Reference proteome</keyword>
<comment type="caution">
    <text evidence="1">The sequence shown here is derived from an EMBL/GenBank/DDBJ whole genome shotgun (WGS) entry which is preliminary data.</text>
</comment>